<organism evidence="4 5">
    <name type="scientific">Poecilia reticulata</name>
    <name type="common">Guppy</name>
    <name type="synonym">Acanthophacelus reticulatus</name>
    <dbReference type="NCBI Taxonomy" id="8081"/>
    <lineage>
        <taxon>Eukaryota</taxon>
        <taxon>Metazoa</taxon>
        <taxon>Chordata</taxon>
        <taxon>Craniata</taxon>
        <taxon>Vertebrata</taxon>
        <taxon>Euteleostomi</taxon>
        <taxon>Actinopterygii</taxon>
        <taxon>Neopterygii</taxon>
        <taxon>Teleostei</taxon>
        <taxon>Neoteleostei</taxon>
        <taxon>Acanthomorphata</taxon>
        <taxon>Ovalentaria</taxon>
        <taxon>Atherinomorphae</taxon>
        <taxon>Cyprinodontiformes</taxon>
        <taxon>Poeciliidae</taxon>
        <taxon>Poeciliinae</taxon>
        <taxon>Poecilia</taxon>
    </lineage>
</organism>
<dbReference type="SMART" id="SM00150">
    <property type="entry name" value="SPEC"/>
    <property type="match status" value="2"/>
</dbReference>
<dbReference type="PANTHER" id="PTHR11915">
    <property type="entry name" value="SPECTRIN/FILAMIN RELATED CYTOSKELETAL PROTEIN"/>
    <property type="match status" value="1"/>
</dbReference>
<feature type="coiled-coil region" evidence="3">
    <location>
        <begin position="92"/>
        <end position="126"/>
    </location>
</feature>
<keyword evidence="2" id="KW-0009">Actin-binding</keyword>
<protein>
    <submittedName>
        <fullName evidence="4">Uncharacterized protein</fullName>
    </submittedName>
</protein>
<evidence type="ECO:0000313" key="4">
    <source>
        <dbReference type="Ensembl" id="ENSPREP00000018112.1"/>
    </source>
</evidence>
<proteinExistence type="predicted"/>
<evidence type="ECO:0000313" key="5">
    <source>
        <dbReference type="Proteomes" id="UP000242638"/>
    </source>
</evidence>
<dbReference type="Proteomes" id="UP000242638">
    <property type="component" value="Unassembled WGS sequence"/>
</dbReference>
<feature type="coiled-coil region" evidence="3">
    <location>
        <begin position="7"/>
        <end position="34"/>
    </location>
</feature>
<dbReference type="OMA" id="CDEMENT"/>
<reference evidence="5" key="1">
    <citation type="submission" date="2013-11" db="EMBL/GenBank/DDBJ databases">
        <title>The genomic landscape of the Guanapo guppy.</title>
        <authorList>
            <person name="Kuenstner A."/>
            <person name="Dreyer C."/>
        </authorList>
    </citation>
    <scope>NUCLEOTIDE SEQUENCE</scope>
    <source>
        <strain evidence="5">Guanapo</strain>
    </source>
</reference>
<accession>A0A3P9P8G9</accession>
<dbReference type="STRING" id="8081.ENSPREP00000018112"/>
<keyword evidence="1" id="KW-0677">Repeat</keyword>
<dbReference type="Pfam" id="PF00435">
    <property type="entry name" value="Spectrin"/>
    <property type="match status" value="1"/>
</dbReference>
<dbReference type="FunFam" id="1.20.58.60:FF:000028">
    <property type="entry name" value="Spectrin beta chain"/>
    <property type="match status" value="1"/>
</dbReference>
<keyword evidence="5" id="KW-1185">Reference proteome</keyword>
<dbReference type="GO" id="GO:0003779">
    <property type="term" value="F:actin binding"/>
    <property type="evidence" value="ECO:0007669"/>
    <property type="project" value="UniProtKB-KW"/>
</dbReference>
<dbReference type="Ensembl" id="ENSPRET00000018308.1">
    <property type="protein sequence ID" value="ENSPREP00000018112.1"/>
    <property type="gene ID" value="ENSPREG00000012251.1"/>
</dbReference>
<dbReference type="SUPFAM" id="SSF46966">
    <property type="entry name" value="Spectrin repeat"/>
    <property type="match status" value="3"/>
</dbReference>
<keyword evidence="3" id="KW-0175">Coiled coil</keyword>
<reference evidence="4" key="2">
    <citation type="submission" date="2025-08" db="UniProtKB">
        <authorList>
            <consortium name="Ensembl"/>
        </authorList>
    </citation>
    <scope>IDENTIFICATION</scope>
    <source>
        <strain evidence="4">Guanapo</strain>
    </source>
</reference>
<evidence type="ECO:0000256" key="1">
    <source>
        <dbReference type="ARBA" id="ARBA00022737"/>
    </source>
</evidence>
<dbReference type="InterPro" id="IPR018159">
    <property type="entry name" value="Spectrin/alpha-actinin"/>
</dbReference>
<sequence>MALQRKLTGMERDLAAIEDKLADLDKEAERLASEHPEQAGAIRGRLAEITGTLKNREESLGEASKLQQFLRELDDFQSWLSRTQTAIASEDMPNTLAEAEKLLAQHENIKNEIRNYEEDYQKMRDMGDMVTQGQTDAQYMFLRQRLQALDTGWNELHKMWENRQSLLSQSHAYQLFLRDTKQAEAFLNNQVTTDDGAEAAIKKQEDFMTTMDANEEKISGVVDTGRRLVADGNINGETCLLLQMKRVVWFGRSACLCPQLSLWINEKMLTAQDMTYDEARNLHSKWLKHQAFMAELQSNKEWLDKIEKVRRETLNMAQSKLSARKTEHRLNHAELASANGSVGNRTFKASFVPVRKHGLVKVSSININP</sequence>
<evidence type="ECO:0000256" key="2">
    <source>
        <dbReference type="ARBA" id="ARBA00023203"/>
    </source>
</evidence>
<dbReference type="AlphaFoldDB" id="A0A3P9P8G9"/>
<dbReference type="Bgee" id="ENSPREG00000012251">
    <property type="expression patterns" value="Expressed in caudal fin and 1 other cell type or tissue"/>
</dbReference>
<evidence type="ECO:0000256" key="3">
    <source>
        <dbReference type="SAM" id="Coils"/>
    </source>
</evidence>
<reference evidence="4" key="3">
    <citation type="submission" date="2025-09" db="UniProtKB">
        <authorList>
            <consortium name="Ensembl"/>
        </authorList>
    </citation>
    <scope>IDENTIFICATION</scope>
    <source>
        <strain evidence="4">Guanapo</strain>
    </source>
</reference>
<dbReference type="CDD" id="cd00176">
    <property type="entry name" value="SPEC"/>
    <property type="match status" value="1"/>
</dbReference>
<name>A0A3P9P8G9_POERE</name>
<dbReference type="InterPro" id="IPR002017">
    <property type="entry name" value="Spectrin_repeat"/>
</dbReference>
<dbReference type="Gene3D" id="1.20.58.60">
    <property type="match status" value="3"/>
</dbReference>
<dbReference type="GeneTree" id="ENSGT00940000154864"/>